<protein>
    <submittedName>
        <fullName evidence="2">HPr kinase/phosphorylase</fullName>
        <ecNumber evidence="2">2.7.11.-</ecNumber>
    </submittedName>
</protein>
<dbReference type="EMBL" id="CYSA01000023">
    <property type="protein sequence ID" value="CUH66372.1"/>
    <property type="molecule type" value="Genomic_DNA"/>
</dbReference>
<organism evidence="2 3">
    <name type="scientific">Thalassovita gelatinovora</name>
    <name type="common">Thalassobius gelatinovorus</name>
    <dbReference type="NCBI Taxonomy" id="53501"/>
    <lineage>
        <taxon>Bacteria</taxon>
        <taxon>Pseudomonadati</taxon>
        <taxon>Pseudomonadota</taxon>
        <taxon>Alphaproteobacteria</taxon>
        <taxon>Rhodobacterales</taxon>
        <taxon>Roseobacteraceae</taxon>
        <taxon>Thalassovita</taxon>
    </lineage>
</organism>
<dbReference type="STRING" id="53501.SAMN04488043_104129"/>
<keyword evidence="2" id="KW-0808">Transferase</keyword>
<reference evidence="2 3" key="1">
    <citation type="submission" date="2015-09" db="EMBL/GenBank/DDBJ databases">
        <authorList>
            <consortium name="Swine Surveillance"/>
        </authorList>
    </citation>
    <scope>NUCLEOTIDE SEQUENCE [LARGE SCALE GENOMIC DNA]</scope>
    <source>
        <strain evidence="2 3">CECT 4357</strain>
    </source>
</reference>
<dbReference type="GO" id="GO:0006109">
    <property type="term" value="P:regulation of carbohydrate metabolic process"/>
    <property type="evidence" value="ECO:0007669"/>
    <property type="project" value="InterPro"/>
</dbReference>
<feature type="domain" description="HPr kinase/phosphorylase C-terminal" evidence="1">
    <location>
        <begin position="36"/>
        <end position="109"/>
    </location>
</feature>
<dbReference type="InterPro" id="IPR011104">
    <property type="entry name" value="Hpr_kin/Pase_C"/>
</dbReference>
<proteinExistence type="predicted"/>
<dbReference type="Gene3D" id="3.40.50.300">
    <property type="entry name" value="P-loop containing nucleotide triphosphate hydrolases"/>
    <property type="match status" value="1"/>
</dbReference>
<evidence type="ECO:0000259" key="1">
    <source>
        <dbReference type="Pfam" id="PF07475"/>
    </source>
</evidence>
<name>A0A0P1FEZ4_THAGE</name>
<keyword evidence="2" id="KW-0418">Kinase</keyword>
<dbReference type="GO" id="GO:0005524">
    <property type="term" value="F:ATP binding"/>
    <property type="evidence" value="ECO:0007669"/>
    <property type="project" value="InterPro"/>
</dbReference>
<dbReference type="Pfam" id="PF07475">
    <property type="entry name" value="Hpr_kinase_C"/>
    <property type="match status" value="1"/>
</dbReference>
<dbReference type="Proteomes" id="UP000051587">
    <property type="component" value="Unassembled WGS sequence"/>
</dbReference>
<evidence type="ECO:0000313" key="3">
    <source>
        <dbReference type="Proteomes" id="UP000051587"/>
    </source>
</evidence>
<sequence>MPMSRRNRWARALSLACRSERVPPVDRPDDQDCLIQHATTVALKGRAVVIAGQAGAGKSGLALQLMALGAGLVADDRTCLWREGKAIWADAPAAIRGQIEARYVGILNADPQGPTKAVLWVDLNRTETERLPQEKTLTVLGLSRPLLHNVQAQHFPAAILHYLKAGRRD</sequence>
<evidence type="ECO:0000313" key="2">
    <source>
        <dbReference type="EMBL" id="CUH66372.1"/>
    </source>
</evidence>
<dbReference type="EC" id="2.7.11.-" evidence="2"/>
<keyword evidence="3" id="KW-1185">Reference proteome</keyword>
<dbReference type="AlphaFoldDB" id="A0A0P1FEZ4"/>
<gene>
    <name evidence="2" type="primary">hprK</name>
    <name evidence="2" type="ORF">TG4357_02398</name>
</gene>
<accession>A0A0P1FEZ4</accession>
<dbReference type="SUPFAM" id="SSF53795">
    <property type="entry name" value="PEP carboxykinase-like"/>
    <property type="match status" value="1"/>
</dbReference>
<dbReference type="GO" id="GO:0000155">
    <property type="term" value="F:phosphorelay sensor kinase activity"/>
    <property type="evidence" value="ECO:0007669"/>
    <property type="project" value="InterPro"/>
</dbReference>
<dbReference type="InterPro" id="IPR027417">
    <property type="entry name" value="P-loop_NTPase"/>
</dbReference>